<dbReference type="RefSeq" id="WP_305006128.1">
    <property type="nucleotide sequence ID" value="NZ_JAUQSY010000005.1"/>
</dbReference>
<keyword evidence="1" id="KW-1133">Transmembrane helix</keyword>
<evidence type="ECO:0000313" key="2">
    <source>
        <dbReference type="EMBL" id="MDO7874812.1"/>
    </source>
</evidence>
<proteinExistence type="predicted"/>
<gene>
    <name evidence="2" type="ORF">Q5H93_08730</name>
</gene>
<organism evidence="2 3">
    <name type="scientific">Hymenobacter aranciens</name>
    <dbReference type="NCBI Taxonomy" id="3063996"/>
    <lineage>
        <taxon>Bacteria</taxon>
        <taxon>Pseudomonadati</taxon>
        <taxon>Bacteroidota</taxon>
        <taxon>Cytophagia</taxon>
        <taxon>Cytophagales</taxon>
        <taxon>Hymenobacteraceae</taxon>
        <taxon>Hymenobacter</taxon>
    </lineage>
</organism>
<name>A0ABT9BCS3_9BACT</name>
<protein>
    <submittedName>
        <fullName evidence="2">Uncharacterized protein</fullName>
    </submittedName>
</protein>
<dbReference type="EMBL" id="JAUQSY010000005">
    <property type="protein sequence ID" value="MDO7874812.1"/>
    <property type="molecule type" value="Genomic_DNA"/>
</dbReference>
<reference evidence="2" key="1">
    <citation type="submission" date="2023-07" db="EMBL/GenBank/DDBJ databases">
        <authorList>
            <person name="Kim M.K."/>
        </authorList>
    </citation>
    <scope>NUCLEOTIDE SEQUENCE</scope>
    <source>
        <strain evidence="2">ASUV-10-1</strain>
    </source>
</reference>
<keyword evidence="3" id="KW-1185">Reference proteome</keyword>
<feature type="transmembrane region" description="Helical" evidence="1">
    <location>
        <begin position="12"/>
        <end position="34"/>
    </location>
</feature>
<keyword evidence="1" id="KW-0472">Membrane</keyword>
<dbReference type="Proteomes" id="UP001176429">
    <property type="component" value="Unassembled WGS sequence"/>
</dbReference>
<comment type="caution">
    <text evidence="2">The sequence shown here is derived from an EMBL/GenBank/DDBJ whole genome shotgun (WGS) entry which is preliminary data.</text>
</comment>
<sequence>MNSARTATDTRYRILVYLLTAVLVLSTGLNFYLLRGSTAAGEQEESADAEELAAVESELVRARRQLARCQSMASASDTLALHASE</sequence>
<evidence type="ECO:0000256" key="1">
    <source>
        <dbReference type="SAM" id="Phobius"/>
    </source>
</evidence>
<evidence type="ECO:0000313" key="3">
    <source>
        <dbReference type="Proteomes" id="UP001176429"/>
    </source>
</evidence>
<accession>A0ABT9BCS3</accession>
<keyword evidence="1" id="KW-0812">Transmembrane</keyword>